<dbReference type="AlphaFoldDB" id="T1GW92"/>
<organism evidence="1 2">
    <name type="scientific">Megaselia scalaris</name>
    <name type="common">Humpbacked fly</name>
    <name type="synonym">Phora scalaris</name>
    <dbReference type="NCBI Taxonomy" id="36166"/>
    <lineage>
        <taxon>Eukaryota</taxon>
        <taxon>Metazoa</taxon>
        <taxon>Ecdysozoa</taxon>
        <taxon>Arthropoda</taxon>
        <taxon>Hexapoda</taxon>
        <taxon>Insecta</taxon>
        <taxon>Pterygota</taxon>
        <taxon>Neoptera</taxon>
        <taxon>Endopterygota</taxon>
        <taxon>Diptera</taxon>
        <taxon>Brachycera</taxon>
        <taxon>Muscomorpha</taxon>
        <taxon>Platypezoidea</taxon>
        <taxon>Phoridae</taxon>
        <taxon>Megaseliini</taxon>
        <taxon>Megaselia</taxon>
    </lineage>
</organism>
<dbReference type="EnsemblMetazoa" id="MESCA008064-RA">
    <property type="protein sequence ID" value="MESCA008064-PA"/>
    <property type="gene ID" value="MESCA008064"/>
</dbReference>
<accession>T1GW92</accession>
<protein>
    <submittedName>
        <fullName evidence="1">Uncharacterized protein</fullName>
    </submittedName>
</protein>
<keyword evidence="2" id="KW-1185">Reference proteome</keyword>
<proteinExistence type="predicted"/>
<dbReference type="EMBL" id="CAQQ02138523">
    <property type="status" value="NOT_ANNOTATED_CDS"/>
    <property type="molecule type" value="Genomic_DNA"/>
</dbReference>
<dbReference type="Proteomes" id="UP000015102">
    <property type="component" value="Unassembled WGS sequence"/>
</dbReference>
<reference evidence="2" key="1">
    <citation type="submission" date="2013-02" db="EMBL/GenBank/DDBJ databases">
        <authorList>
            <person name="Hughes D."/>
        </authorList>
    </citation>
    <scope>NUCLEOTIDE SEQUENCE</scope>
    <source>
        <strain>Durham</strain>
        <strain evidence="2">NC isolate 2 -- Noor lab</strain>
    </source>
</reference>
<dbReference type="EMBL" id="CAQQ02138522">
    <property type="status" value="NOT_ANNOTATED_CDS"/>
    <property type="molecule type" value="Genomic_DNA"/>
</dbReference>
<evidence type="ECO:0000313" key="1">
    <source>
        <dbReference type="EnsemblMetazoa" id="MESCA008064-PA"/>
    </source>
</evidence>
<dbReference type="HOGENOM" id="CLU_2888334_0_0_1"/>
<sequence length="63" mass="7406">MFADNLRSRAYRSASEVAASKSPWNTTTMWRPEATRDLKMVHNRDLFRDRVYKGPSRITFTLV</sequence>
<name>T1GW92_MEGSC</name>
<reference evidence="1" key="2">
    <citation type="submission" date="2015-06" db="UniProtKB">
        <authorList>
            <consortium name="EnsemblMetazoa"/>
        </authorList>
    </citation>
    <scope>IDENTIFICATION</scope>
</reference>
<evidence type="ECO:0000313" key="2">
    <source>
        <dbReference type="Proteomes" id="UP000015102"/>
    </source>
</evidence>